<comment type="caution">
    <text evidence="2">The sequence shown here is derived from an EMBL/GenBank/DDBJ whole genome shotgun (WGS) entry which is preliminary data.</text>
</comment>
<evidence type="ECO:0000313" key="3">
    <source>
        <dbReference type="Proteomes" id="UP000731907"/>
    </source>
</evidence>
<dbReference type="RefSeq" id="WP_217765493.1">
    <property type="nucleotide sequence ID" value="NZ_JAAATX020000001.1"/>
</dbReference>
<gene>
    <name evidence="2" type="ORF">GU927_000590</name>
</gene>
<proteinExistence type="predicted"/>
<evidence type="ECO:0000256" key="1">
    <source>
        <dbReference type="SAM" id="SignalP"/>
    </source>
</evidence>
<dbReference type="InterPro" id="IPR046705">
    <property type="entry name" value="DUF6778"/>
</dbReference>
<evidence type="ECO:0000313" key="2">
    <source>
        <dbReference type="EMBL" id="MBU9696331.1"/>
    </source>
</evidence>
<keyword evidence="1" id="KW-0732">Signal</keyword>
<dbReference type="Proteomes" id="UP000731907">
    <property type="component" value="Unassembled WGS sequence"/>
</dbReference>
<keyword evidence="3" id="KW-1185">Reference proteome</keyword>
<name>A0ABS6IZB0_9RHOB</name>
<organism evidence="2 3">
    <name type="scientific">Paragemmobacter amnigenus</name>
    <dbReference type="NCBI Taxonomy" id="2852097"/>
    <lineage>
        <taxon>Bacteria</taxon>
        <taxon>Pseudomonadati</taxon>
        <taxon>Pseudomonadota</taxon>
        <taxon>Alphaproteobacteria</taxon>
        <taxon>Rhodobacterales</taxon>
        <taxon>Paracoccaceae</taxon>
        <taxon>Paragemmobacter</taxon>
    </lineage>
</organism>
<dbReference type="Pfam" id="PF20569">
    <property type="entry name" value="DUF6778"/>
    <property type="match status" value="1"/>
</dbReference>
<protein>
    <recommendedName>
        <fullName evidence="4">ABC-type transport auxiliary lipoprotein component domain-containing protein</fullName>
    </recommendedName>
</protein>
<evidence type="ECO:0008006" key="4">
    <source>
        <dbReference type="Google" id="ProtNLM"/>
    </source>
</evidence>
<feature type="signal peptide" evidence="1">
    <location>
        <begin position="1"/>
        <end position="23"/>
    </location>
</feature>
<reference evidence="2 3" key="1">
    <citation type="submission" date="2021-06" db="EMBL/GenBank/DDBJ databases">
        <title>Rhodobacteraceae bacterium strain HSP-20.</title>
        <authorList>
            <person name="Chen W.-M."/>
        </authorList>
    </citation>
    <scope>NUCLEOTIDE SEQUENCE [LARGE SCALE GENOMIC DNA]</scope>
    <source>
        <strain evidence="2 3">HSP-20</strain>
    </source>
</reference>
<feature type="chain" id="PRO_5046977017" description="ABC-type transport auxiliary lipoprotein component domain-containing protein" evidence="1">
    <location>
        <begin position="24"/>
        <end position="230"/>
    </location>
</feature>
<accession>A0ABS6IZB0</accession>
<sequence length="230" mass="23845">MVMNALMKFASLAAVLVLSACVATEPASRGVAPDALTLASRGTGSIPDVGTGVRVVAPLYSIADVRVAVPRSLRVSEANVFYPIADIVWRGDAPGDRHSQIAAIFQTAGQQAAASMNGPRPAVLELTLVRFHGVTEKTRYTVGGTHNMVFDLTVRDAATGAVIDGPRRVAADAKAAGGQAAIAEEQAGRTQKVVVTEKLVETLRRELSGPVTDPALVARAVGSPATVALR</sequence>
<dbReference type="EMBL" id="JAAATX020000001">
    <property type="protein sequence ID" value="MBU9696331.1"/>
    <property type="molecule type" value="Genomic_DNA"/>
</dbReference>